<dbReference type="InterPro" id="IPR006638">
    <property type="entry name" value="Elp3/MiaA/NifB-like_rSAM"/>
</dbReference>
<comment type="cofactor">
    <cofactor evidence="5">
        <name>[4Fe-4S] cluster</name>
        <dbReference type="ChEBI" id="CHEBI:49883"/>
    </cofactor>
    <text evidence="5">Binds 1 [4Fe-4S] cluster. The cluster is coordinated with 3 cysteines and an exchangeable S-adenosyl-L-methionine.</text>
</comment>
<dbReference type="GO" id="GO:0046872">
    <property type="term" value="F:metal ion binding"/>
    <property type="evidence" value="ECO:0007669"/>
    <property type="project" value="UniProtKB-KW"/>
</dbReference>
<dbReference type="Gene3D" id="3.20.20.70">
    <property type="entry name" value="Aldolase class I"/>
    <property type="match status" value="1"/>
</dbReference>
<evidence type="ECO:0000256" key="7">
    <source>
        <dbReference type="SAM" id="MobiDB-lite"/>
    </source>
</evidence>
<dbReference type="EMBL" id="JADIMS010000055">
    <property type="protein sequence ID" value="MBO8450168.1"/>
    <property type="molecule type" value="Genomic_DNA"/>
</dbReference>
<dbReference type="NCBIfam" id="TIGR03956">
    <property type="entry name" value="rSAM_HydE"/>
    <property type="match status" value="1"/>
</dbReference>
<dbReference type="InterPro" id="IPR013785">
    <property type="entry name" value="Aldolase_TIM"/>
</dbReference>
<evidence type="ECO:0000256" key="6">
    <source>
        <dbReference type="PIRSR" id="PIRSR004762-2"/>
    </source>
</evidence>
<evidence type="ECO:0000259" key="8">
    <source>
        <dbReference type="PROSITE" id="PS51918"/>
    </source>
</evidence>
<dbReference type="SFLD" id="SFLDG01280">
    <property type="entry name" value="HydE/PylB-like"/>
    <property type="match status" value="1"/>
</dbReference>
<dbReference type="PIRSF" id="PIRSF004762">
    <property type="entry name" value="CHP00423"/>
    <property type="match status" value="1"/>
</dbReference>
<dbReference type="SFLD" id="SFLDG01060">
    <property type="entry name" value="BATS_domain_containing"/>
    <property type="match status" value="1"/>
</dbReference>
<keyword evidence="2" id="KW-0479">Metal-binding</keyword>
<dbReference type="SFLD" id="SFLDG01082">
    <property type="entry name" value="B12-binding_domain_containing"/>
    <property type="match status" value="1"/>
</dbReference>
<feature type="domain" description="Radical SAM core" evidence="8">
    <location>
        <begin position="53"/>
        <end position="281"/>
    </location>
</feature>
<proteinExistence type="predicted"/>
<feature type="region of interest" description="Disordered" evidence="7">
    <location>
        <begin position="351"/>
        <end position="370"/>
    </location>
</feature>
<feature type="compositionally biased region" description="Basic and acidic residues" evidence="7">
    <location>
        <begin position="351"/>
        <end position="363"/>
    </location>
</feature>
<keyword evidence="3 5" id="KW-0408">Iron</keyword>
<dbReference type="InterPro" id="IPR007197">
    <property type="entry name" value="rSAM"/>
</dbReference>
<dbReference type="GO" id="GO:0051539">
    <property type="term" value="F:4 iron, 4 sulfur cluster binding"/>
    <property type="evidence" value="ECO:0007669"/>
    <property type="project" value="UniProtKB-KW"/>
</dbReference>
<feature type="binding site" evidence="6">
    <location>
        <position position="167"/>
    </location>
    <ligand>
        <name>S-adenosyl-L-methionine</name>
        <dbReference type="ChEBI" id="CHEBI:59789"/>
    </ligand>
</feature>
<reference evidence="9" key="1">
    <citation type="submission" date="2020-10" db="EMBL/GenBank/DDBJ databases">
        <authorList>
            <person name="Gilroy R."/>
        </authorList>
    </citation>
    <scope>NUCLEOTIDE SEQUENCE</scope>
    <source>
        <strain evidence="9">B3-4054</strain>
    </source>
</reference>
<evidence type="ECO:0000256" key="4">
    <source>
        <dbReference type="ARBA" id="ARBA00023014"/>
    </source>
</evidence>
<dbReference type="AlphaFoldDB" id="A0A9D9HH39"/>
<dbReference type="SUPFAM" id="SSF102114">
    <property type="entry name" value="Radical SAM enzymes"/>
    <property type="match status" value="1"/>
</dbReference>
<dbReference type="PANTHER" id="PTHR43726:SF1">
    <property type="entry name" value="BIOTIN SYNTHASE"/>
    <property type="match status" value="1"/>
</dbReference>
<keyword evidence="1 5" id="KW-0949">S-adenosyl-L-methionine</keyword>
<dbReference type="SFLD" id="SFLDS00029">
    <property type="entry name" value="Radical_SAM"/>
    <property type="match status" value="1"/>
</dbReference>
<dbReference type="Proteomes" id="UP000823616">
    <property type="component" value="Unassembled WGS sequence"/>
</dbReference>
<organism evidence="9 10">
    <name type="scientific">Candidatus Avitreponema avistercoris</name>
    <dbReference type="NCBI Taxonomy" id="2840705"/>
    <lineage>
        <taxon>Bacteria</taxon>
        <taxon>Pseudomonadati</taxon>
        <taxon>Spirochaetota</taxon>
        <taxon>Spirochaetia</taxon>
        <taxon>Spirochaetales</taxon>
        <taxon>Candidatus Avitreponema</taxon>
    </lineage>
</organism>
<evidence type="ECO:0000256" key="3">
    <source>
        <dbReference type="ARBA" id="ARBA00023004"/>
    </source>
</evidence>
<dbReference type="InterPro" id="IPR024021">
    <property type="entry name" value="FeFe-hyd_HydE_rSAM"/>
</dbReference>
<dbReference type="PANTHER" id="PTHR43726">
    <property type="entry name" value="3-METHYLORNITHINE SYNTHASE"/>
    <property type="match status" value="1"/>
</dbReference>
<keyword evidence="5" id="KW-0004">4Fe-4S</keyword>
<gene>
    <name evidence="9" type="primary">hydE</name>
    <name evidence="9" type="ORF">IAA96_03580</name>
</gene>
<evidence type="ECO:0000313" key="9">
    <source>
        <dbReference type="EMBL" id="MBO8450168.1"/>
    </source>
</evidence>
<feature type="binding site" evidence="5">
    <location>
        <position position="71"/>
    </location>
    <ligand>
        <name>[4Fe-4S] cluster</name>
        <dbReference type="ChEBI" id="CHEBI:49883"/>
        <note>4Fe-4S-S-AdoMet</note>
    </ligand>
</feature>
<feature type="binding site" evidence="5">
    <location>
        <position position="74"/>
    </location>
    <ligand>
        <name>[4Fe-4S] cluster</name>
        <dbReference type="ChEBI" id="CHEBI:49883"/>
        <note>4Fe-4S-S-AdoMet</note>
    </ligand>
</feature>
<protein>
    <submittedName>
        <fullName evidence="9">[FeFe] hydrogenase H-cluster radical SAM maturase HydE</fullName>
    </submittedName>
</protein>
<keyword evidence="4 5" id="KW-0411">Iron-sulfur</keyword>
<sequence>MARNTGVSLLLQELAENGRLSRDNFAELIGRRQEARTEAAELAVRIQQRKSGKQVFRRALIECTNYCRNNCSYCGIRCTNRNVSRYRLPAEEILACCGKAFRLGFRTFVLQGGEDAAFSPDAVAGLARTIKARFPECALTLSLGEQESSVYRLWKEAGADRYLLRHESANPEHYRFLHAEDKPERTAEARKACLEALKACGYQTGSGFMTGSPGQTAEHLAEDLLFLADLQPEMAGIGPFIPHPQTPFAAYPQGSAELTTFLLSVVRILLPDALIPATTALATIAPDGREQGILSGANVVMPNISPENAKRNYEIYQGKISEGAESAEGLAVLRERIQNIGYVLSDGRGDFSATERQDAEPANRRKICTM</sequence>
<comment type="caution">
    <text evidence="9">The sequence shown here is derived from an EMBL/GenBank/DDBJ whole genome shotgun (WGS) entry which is preliminary data.</text>
</comment>
<reference evidence="9" key="2">
    <citation type="journal article" date="2021" name="PeerJ">
        <title>Extensive microbial diversity within the chicken gut microbiome revealed by metagenomics and culture.</title>
        <authorList>
            <person name="Gilroy R."/>
            <person name="Ravi A."/>
            <person name="Getino M."/>
            <person name="Pursley I."/>
            <person name="Horton D.L."/>
            <person name="Alikhan N.F."/>
            <person name="Baker D."/>
            <person name="Gharbi K."/>
            <person name="Hall N."/>
            <person name="Watson M."/>
            <person name="Adriaenssens E.M."/>
            <person name="Foster-Nyarko E."/>
            <person name="Jarju S."/>
            <person name="Secka A."/>
            <person name="Antonio M."/>
            <person name="Oren A."/>
            <person name="Chaudhuri R.R."/>
            <person name="La Ragione R."/>
            <person name="Hildebrand F."/>
            <person name="Pallen M.J."/>
        </authorList>
    </citation>
    <scope>NUCLEOTIDE SEQUENCE</scope>
    <source>
        <strain evidence="9">B3-4054</strain>
    </source>
</reference>
<name>A0A9D9HH39_9SPIR</name>
<evidence type="ECO:0000256" key="5">
    <source>
        <dbReference type="PIRSR" id="PIRSR004762-1"/>
    </source>
</evidence>
<evidence type="ECO:0000256" key="1">
    <source>
        <dbReference type="ARBA" id="ARBA00022691"/>
    </source>
</evidence>
<evidence type="ECO:0000313" key="10">
    <source>
        <dbReference type="Proteomes" id="UP000823616"/>
    </source>
</evidence>
<dbReference type="GO" id="GO:0016740">
    <property type="term" value="F:transferase activity"/>
    <property type="evidence" value="ECO:0007669"/>
    <property type="project" value="TreeGrafter"/>
</dbReference>
<feature type="binding site" evidence="5">
    <location>
        <position position="67"/>
    </location>
    <ligand>
        <name>[4Fe-4S] cluster</name>
        <dbReference type="ChEBI" id="CHEBI:49883"/>
        <note>4Fe-4S-S-AdoMet</note>
    </ligand>
</feature>
<dbReference type="CDD" id="cd01335">
    <property type="entry name" value="Radical_SAM"/>
    <property type="match status" value="1"/>
</dbReference>
<feature type="binding site" evidence="6">
    <location>
        <position position="142"/>
    </location>
    <ligand>
        <name>(3R)-3-methyl-D-ornithine</name>
        <dbReference type="ChEBI" id="CHEBI:64642"/>
    </ligand>
</feature>
<dbReference type="InterPro" id="IPR058240">
    <property type="entry name" value="rSAM_sf"/>
</dbReference>
<dbReference type="InterPro" id="IPR034422">
    <property type="entry name" value="HydE/PylB-like"/>
</dbReference>
<evidence type="ECO:0000256" key="2">
    <source>
        <dbReference type="ARBA" id="ARBA00022723"/>
    </source>
</evidence>
<dbReference type="SMART" id="SM00729">
    <property type="entry name" value="Elp3"/>
    <property type="match status" value="1"/>
</dbReference>
<accession>A0A9D9HH39</accession>
<dbReference type="Pfam" id="PF04055">
    <property type="entry name" value="Radical_SAM"/>
    <property type="match status" value="1"/>
</dbReference>
<dbReference type="PROSITE" id="PS51918">
    <property type="entry name" value="RADICAL_SAM"/>
    <property type="match status" value="1"/>
</dbReference>
<feature type="binding site" evidence="6">
    <location>
        <position position="190"/>
    </location>
    <ligand>
        <name>S-adenosyl-L-methionine</name>
        <dbReference type="ChEBI" id="CHEBI:59789"/>
    </ligand>
</feature>